<feature type="region of interest" description="Disordered" evidence="7">
    <location>
        <begin position="353"/>
        <end position="390"/>
    </location>
</feature>
<dbReference type="OrthoDB" id="3366661at2759"/>
<keyword evidence="5" id="KW-0539">Nucleus</keyword>
<dbReference type="GO" id="GO:0006397">
    <property type="term" value="P:mRNA processing"/>
    <property type="evidence" value="ECO:0007669"/>
    <property type="project" value="UniProtKB-KW"/>
</dbReference>
<sequence>MDVHGCSAATSHSMKEGNSKSNSATISDAKNSSQLQSNTSEHCRTESVAPDRTNDPSDGAMNVNNVSRESNVIDLKSKTNGEDSVSKHLPKCVEEPVDDKHNAVTALTKEEFMILSPEQMWEHCQQLYIAAQKLQAKLSIKNAPSSSTDADEGDLREAAERLKSQLAEAQRKEAYHIMRLSTKEHELQEMAGSVASSKSYSIARGSLLDPAVNLCIERLKRDLEAARSKTEEAQNELAAWKFTPDSNTGKQLMAKCRLLIKENEELGRAISSGKVAKLEGDITMQRECTEELKKSQSELDEFLMEVEEETEGMQGTILYLQQQLRSTKQQLQQLQAAQTTSINNNSTCNSPVVALSATPPMQHPAASSSATPLSPQRVATSSNTAASSASVMNETPAAVAELSANMNLESKVPMSPIKETLDPEIIPDIMESYTEIPTSRESAVKTSLHEDLVKKESSVKVECLIPSDARVPSPEKRGLDDVLSDVESMIIPHDEVLVAVDGQISNGQKRTRPNTDTESLDSTSNCEPVNEPMCKRTKITMLGDEDRSSESKPNGLPE</sequence>
<name>A0A8B7PIC9_HYAAZ</name>
<evidence type="ECO:0000256" key="3">
    <source>
        <dbReference type="ARBA" id="ARBA00022664"/>
    </source>
</evidence>
<dbReference type="GO" id="GO:0008380">
    <property type="term" value="P:RNA splicing"/>
    <property type="evidence" value="ECO:0007669"/>
    <property type="project" value="UniProtKB-KW"/>
</dbReference>
<dbReference type="PANTHER" id="PTHR15217:SF0">
    <property type="entry name" value="PRE-MRNA-SPLICING REGULATOR WTAP"/>
    <property type="match status" value="1"/>
</dbReference>
<dbReference type="InterPro" id="IPR033757">
    <property type="entry name" value="WTAP"/>
</dbReference>
<dbReference type="GO" id="GO:0016556">
    <property type="term" value="P:mRNA modification"/>
    <property type="evidence" value="ECO:0007669"/>
    <property type="project" value="InterPro"/>
</dbReference>
<comment type="subcellular location">
    <subcellularLocation>
        <location evidence="1">Nucleus</location>
    </subcellularLocation>
</comment>
<evidence type="ECO:0000256" key="5">
    <source>
        <dbReference type="ARBA" id="ARBA00023242"/>
    </source>
</evidence>
<evidence type="ECO:0000256" key="6">
    <source>
        <dbReference type="SAM" id="Coils"/>
    </source>
</evidence>
<feature type="compositionally biased region" description="Polar residues" evidence="7">
    <location>
        <begin position="503"/>
        <end position="527"/>
    </location>
</feature>
<accession>A0A8B7PIC9</accession>
<dbReference type="Pfam" id="PF17098">
    <property type="entry name" value="Wtap"/>
    <property type="match status" value="1"/>
</dbReference>
<evidence type="ECO:0000256" key="7">
    <source>
        <dbReference type="SAM" id="MobiDB-lite"/>
    </source>
</evidence>
<dbReference type="AlphaFoldDB" id="A0A8B7PIC9"/>
<dbReference type="PANTHER" id="PTHR15217">
    <property type="entry name" value="WILMS' TUMOR 1-ASSOCIATING PROTEIN"/>
    <property type="match status" value="1"/>
</dbReference>
<keyword evidence="6" id="KW-0175">Coiled coil</keyword>
<evidence type="ECO:0000313" key="8">
    <source>
        <dbReference type="Proteomes" id="UP000694843"/>
    </source>
</evidence>
<dbReference type="RefSeq" id="XP_018025750.1">
    <property type="nucleotide sequence ID" value="XM_018170261.2"/>
</dbReference>
<dbReference type="KEGG" id="hazt:108681243"/>
<dbReference type="GeneID" id="108681243"/>
<evidence type="ECO:0000256" key="4">
    <source>
        <dbReference type="ARBA" id="ARBA00023187"/>
    </source>
</evidence>
<dbReference type="Proteomes" id="UP000694843">
    <property type="component" value="Unplaced"/>
</dbReference>
<feature type="region of interest" description="Disordered" evidence="7">
    <location>
        <begin position="1"/>
        <end position="87"/>
    </location>
</feature>
<gene>
    <name evidence="9" type="primary">LOC108681243</name>
</gene>
<dbReference type="GO" id="GO:0005634">
    <property type="term" value="C:nucleus"/>
    <property type="evidence" value="ECO:0007669"/>
    <property type="project" value="UniProtKB-SubCell"/>
</dbReference>
<dbReference type="CTD" id="36527"/>
<evidence type="ECO:0000313" key="9">
    <source>
        <dbReference type="RefSeq" id="XP_018025750.1"/>
    </source>
</evidence>
<evidence type="ECO:0000256" key="2">
    <source>
        <dbReference type="ARBA" id="ARBA00010313"/>
    </source>
</evidence>
<comment type="similarity">
    <text evidence="2">Belongs to the fl(2)d family.</text>
</comment>
<feature type="compositionally biased region" description="Low complexity" evidence="7">
    <location>
        <begin position="379"/>
        <end position="390"/>
    </location>
</feature>
<keyword evidence="8" id="KW-1185">Reference proteome</keyword>
<feature type="coiled-coil region" evidence="6">
    <location>
        <begin position="216"/>
        <end position="243"/>
    </location>
</feature>
<organism evidence="8 9">
    <name type="scientific">Hyalella azteca</name>
    <name type="common">Amphipod</name>
    <dbReference type="NCBI Taxonomy" id="294128"/>
    <lineage>
        <taxon>Eukaryota</taxon>
        <taxon>Metazoa</taxon>
        <taxon>Ecdysozoa</taxon>
        <taxon>Arthropoda</taxon>
        <taxon>Crustacea</taxon>
        <taxon>Multicrustacea</taxon>
        <taxon>Malacostraca</taxon>
        <taxon>Eumalacostraca</taxon>
        <taxon>Peracarida</taxon>
        <taxon>Amphipoda</taxon>
        <taxon>Senticaudata</taxon>
        <taxon>Talitrida</taxon>
        <taxon>Talitroidea</taxon>
        <taxon>Hyalellidae</taxon>
        <taxon>Hyalella</taxon>
    </lineage>
</organism>
<feature type="region of interest" description="Disordered" evidence="7">
    <location>
        <begin position="502"/>
        <end position="558"/>
    </location>
</feature>
<reference evidence="9" key="1">
    <citation type="submission" date="2025-08" db="UniProtKB">
        <authorList>
            <consortium name="RefSeq"/>
        </authorList>
    </citation>
    <scope>IDENTIFICATION</scope>
    <source>
        <tissue evidence="9">Whole organism</tissue>
    </source>
</reference>
<proteinExistence type="inferred from homology"/>
<keyword evidence="4" id="KW-0508">mRNA splicing</keyword>
<keyword evidence="3" id="KW-0507">mRNA processing</keyword>
<evidence type="ECO:0000256" key="1">
    <source>
        <dbReference type="ARBA" id="ARBA00004123"/>
    </source>
</evidence>
<feature type="compositionally biased region" description="Polar residues" evidence="7">
    <location>
        <begin position="19"/>
        <end position="40"/>
    </location>
</feature>
<protein>
    <submittedName>
        <fullName evidence="9">Pre-mRNA-splicing regulator WTAP</fullName>
    </submittedName>
</protein>
<feature type="compositionally biased region" description="Basic and acidic residues" evidence="7">
    <location>
        <begin position="75"/>
        <end position="87"/>
    </location>
</feature>
<dbReference type="GO" id="GO:0000381">
    <property type="term" value="P:regulation of alternative mRNA splicing, via spliceosome"/>
    <property type="evidence" value="ECO:0007669"/>
    <property type="project" value="InterPro"/>
</dbReference>